<name>A0A381TJE6_9ZZZZ</name>
<dbReference type="Gene3D" id="2.40.10.120">
    <property type="match status" value="1"/>
</dbReference>
<protein>
    <recommendedName>
        <fullName evidence="2">Acetamidase</fullName>
    </recommendedName>
</protein>
<gene>
    <name evidence="1" type="ORF">METZ01_LOCUS69024</name>
</gene>
<dbReference type="Gene3D" id="3.10.28.20">
    <property type="entry name" value="Acetamidase/Formamidase-like domains"/>
    <property type="match status" value="1"/>
</dbReference>
<dbReference type="SUPFAM" id="SSF141130">
    <property type="entry name" value="Acetamidase/Formamidase-like"/>
    <property type="match status" value="1"/>
</dbReference>
<dbReference type="GO" id="GO:0016811">
    <property type="term" value="F:hydrolase activity, acting on carbon-nitrogen (but not peptide) bonds, in linear amides"/>
    <property type="evidence" value="ECO:0007669"/>
    <property type="project" value="InterPro"/>
</dbReference>
<organism evidence="1">
    <name type="scientific">marine metagenome</name>
    <dbReference type="NCBI Taxonomy" id="408172"/>
    <lineage>
        <taxon>unclassified sequences</taxon>
        <taxon>metagenomes</taxon>
        <taxon>ecological metagenomes</taxon>
    </lineage>
</organism>
<accession>A0A381TJE6</accession>
<evidence type="ECO:0008006" key="2">
    <source>
        <dbReference type="Google" id="ProtNLM"/>
    </source>
</evidence>
<reference evidence="1" key="1">
    <citation type="submission" date="2018-05" db="EMBL/GenBank/DDBJ databases">
        <authorList>
            <person name="Lanie J.A."/>
            <person name="Ng W.-L."/>
            <person name="Kazmierczak K.M."/>
            <person name="Andrzejewski T.M."/>
            <person name="Davidsen T.M."/>
            <person name="Wayne K.J."/>
            <person name="Tettelin H."/>
            <person name="Glass J.I."/>
            <person name="Rusch D."/>
            <person name="Podicherti R."/>
            <person name="Tsui H.-C.T."/>
            <person name="Winkler M.E."/>
        </authorList>
    </citation>
    <scope>NUCLEOTIDE SEQUENCE</scope>
</reference>
<dbReference type="EMBL" id="UINC01004692">
    <property type="protein sequence ID" value="SVA16170.1"/>
    <property type="molecule type" value="Genomic_DNA"/>
</dbReference>
<evidence type="ECO:0000313" key="1">
    <source>
        <dbReference type="EMBL" id="SVA16170.1"/>
    </source>
</evidence>
<dbReference type="PANTHER" id="PTHR31891:SF1">
    <property type="entry name" value="FORMAMIDASE C869.04-RELATED"/>
    <property type="match status" value="1"/>
</dbReference>
<dbReference type="AlphaFoldDB" id="A0A381TJE6"/>
<proteinExistence type="predicted"/>
<sequence length="291" mass="31143">MRQLSREHHIYALEPHSVPAITIDSGEELMVETWDAFEGERDPVALEANLLKGPATGPIYVNGAEPGDALRIDFISITPKEEAAHMVMPGRGFLDDDFTEAYPTLIGLESGHAVLPSGIRIPMRPSMGLVATTPTYTQQTASDSGPYGGDIDMKELVEGSTLYLPVFVSGGMLVMGDCHAVVGDGAVAGTGAECSADTHVRVTVEKGLNIRGPRALTPEYFVVLSHGEELGPAMKQAVRDMVDFLVAEKGLAPYDAYTLLSLAGDVRVSRTFRPISPVKMMLSSSILEQLG</sequence>
<feature type="non-terminal residue" evidence="1">
    <location>
        <position position="291"/>
    </location>
</feature>
<dbReference type="Pfam" id="PF03069">
    <property type="entry name" value="FmdA_AmdA"/>
    <property type="match status" value="2"/>
</dbReference>
<dbReference type="PANTHER" id="PTHR31891">
    <property type="entry name" value="FORMAMIDASE C869.04-RELATED"/>
    <property type="match status" value="1"/>
</dbReference>
<dbReference type="Gene3D" id="2.60.120.580">
    <property type="entry name" value="Acetamidase/Formamidase-like domains"/>
    <property type="match status" value="1"/>
</dbReference>
<dbReference type="InterPro" id="IPR004304">
    <property type="entry name" value="FmdA_AmdA"/>
</dbReference>